<dbReference type="EMBL" id="JAHLUN010000020">
    <property type="protein sequence ID" value="KAG7761749.1"/>
    <property type="molecule type" value="Genomic_DNA"/>
</dbReference>
<gene>
    <name evidence="2" type="ORF">KL946_005155</name>
</gene>
<dbReference type="Proteomes" id="UP000697297">
    <property type="component" value="Unassembled WGS sequence"/>
</dbReference>
<evidence type="ECO:0000256" key="1">
    <source>
        <dbReference type="SAM" id="MobiDB-lite"/>
    </source>
</evidence>
<feature type="compositionally biased region" description="Basic residues" evidence="1">
    <location>
        <begin position="7"/>
        <end position="20"/>
    </location>
</feature>
<protein>
    <submittedName>
        <fullName evidence="2">Uncharacterized protein</fullName>
    </submittedName>
</protein>
<reference evidence="2 3" key="1">
    <citation type="journal article" date="2021" name="G3 (Bethesda)">
        <title>Genomic diversity, chromosomal rearrangements, and interspecies hybridization in the ogataea polymorpha species complex.</title>
        <authorList>
            <person name="Hanson S.J."/>
            <person name="Cinneide E.O."/>
            <person name="Salzberg L.I."/>
            <person name="Wolfe K.H."/>
            <person name="McGowan J."/>
            <person name="Fitzpatrick D.A."/>
            <person name="Matlin K."/>
        </authorList>
    </citation>
    <scope>NUCLEOTIDE SEQUENCE [LARGE SCALE GENOMIC DNA]</scope>
    <source>
        <strain evidence="2">81-436-3</strain>
    </source>
</reference>
<feature type="non-terminal residue" evidence="2">
    <location>
        <position position="1"/>
    </location>
</feature>
<organism evidence="2 3">
    <name type="scientific">Ogataea haglerorum</name>
    <dbReference type="NCBI Taxonomy" id="1937702"/>
    <lineage>
        <taxon>Eukaryota</taxon>
        <taxon>Fungi</taxon>
        <taxon>Dikarya</taxon>
        <taxon>Ascomycota</taxon>
        <taxon>Saccharomycotina</taxon>
        <taxon>Pichiomycetes</taxon>
        <taxon>Pichiales</taxon>
        <taxon>Pichiaceae</taxon>
        <taxon>Ogataea</taxon>
    </lineage>
</organism>
<accession>A0ABQ7R969</accession>
<comment type="caution">
    <text evidence="2">The sequence shown here is derived from an EMBL/GenBank/DDBJ whole genome shotgun (WGS) entry which is preliminary data.</text>
</comment>
<evidence type="ECO:0000313" key="3">
    <source>
        <dbReference type="Proteomes" id="UP000697297"/>
    </source>
</evidence>
<keyword evidence="3" id="KW-1185">Reference proteome</keyword>
<evidence type="ECO:0000313" key="2">
    <source>
        <dbReference type="EMBL" id="KAG7761749.1"/>
    </source>
</evidence>
<sequence length="121" mass="13656">PVVAHHDARHRAQQHRVRRHHVDEHVRRPGGSGTRSWLIHRVARTPAPLLFTSNAFLSLTKLILKVTKQLFTDRADMIAIRKASCRYAAENFARLADAHPNNIFSAMANHELLLEVDVGGT</sequence>
<name>A0ABQ7R969_9ASCO</name>
<feature type="region of interest" description="Disordered" evidence="1">
    <location>
        <begin position="1"/>
        <end position="32"/>
    </location>
</feature>
<proteinExistence type="predicted"/>